<dbReference type="InterPro" id="IPR028082">
    <property type="entry name" value="Peripla_BP_I"/>
</dbReference>
<dbReference type="EMBL" id="JBHRSJ010000012">
    <property type="protein sequence ID" value="MFC2972070.1"/>
    <property type="molecule type" value="Genomic_DNA"/>
</dbReference>
<dbReference type="Gene3D" id="3.40.50.2300">
    <property type="match status" value="2"/>
</dbReference>
<name>A0ABV7AT57_9GAMM</name>
<comment type="subcellular location">
    <subcellularLocation>
        <location evidence="1">Periplasm</location>
    </subcellularLocation>
</comment>
<dbReference type="Proteomes" id="UP001595457">
    <property type="component" value="Unassembled WGS sequence"/>
</dbReference>
<comment type="caution">
    <text evidence="4">The sequence shown here is derived from an EMBL/GenBank/DDBJ whole genome shotgun (WGS) entry which is preliminary data.</text>
</comment>
<dbReference type="InterPro" id="IPR025997">
    <property type="entry name" value="SBP_2_dom"/>
</dbReference>
<proteinExistence type="inferred from homology"/>
<feature type="domain" description="Periplasmic binding protein" evidence="3">
    <location>
        <begin position="30"/>
        <end position="309"/>
    </location>
</feature>
<organism evidence="4 5">
    <name type="scientific">Azotobacter bryophylli</name>
    <dbReference type="NCBI Taxonomy" id="1986537"/>
    <lineage>
        <taxon>Bacteria</taxon>
        <taxon>Pseudomonadati</taxon>
        <taxon>Pseudomonadota</taxon>
        <taxon>Gammaproteobacteria</taxon>
        <taxon>Pseudomonadales</taxon>
        <taxon>Pseudomonadaceae</taxon>
        <taxon>Azotobacter</taxon>
    </lineage>
</organism>
<accession>A0ABV7AT57</accession>
<evidence type="ECO:0000313" key="5">
    <source>
        <dbReference type="Proteomes" id="UP001595457"/>
    </source>
</evidence>
<dbReference type="SUPFAM" id="SSF53822">
    <property type="entry name" value="Periplasmic binding protein-like I"/>
    <property type="match status" value="1"/>
</dbReference>
<evidence type="ECO:0000256" key="1">
    <source>
        <dbReference type="ARBA" id="ARBA00004418"/>
    </source>
</evidence>
<dbReference type="RefSeq" id="WP_377813700.1">
    <property type="nucleotide sequence ID" value="NZ_JBHRSJ010000012.1"/>
</dbReference>
<sequence>MNPSLNVCRLLILLFPLSLAPFVGAEPLRFALVAKTLDNPFFVQTGEGCAAAARAEGDTCVLLGAHGPLHFRRQNEALEQALDSHPDGIAVSVSNSQWLSDHALRHLGSIPLITFDSDLAPMDRYLRRAYVGSDNLALGRDLGRLAQRLKPRGGTLCILSGWPDEANLHERIAGIRQQLAGVRAPIDRLHGENGWSEPERCPLYNADTFQTALTQLDTLLKAGQIDMIISVGAWLVRRPEEFRQHLAPRLAELEKMGKRPDLIIVTIGDPSADLQAMLEEGLFRAYISTPTFELGRQSYRLMKRLAEGKPVPEKTYIDHRIHLPGAITVPKPGSHGPGGG</sequence>
<evidence type="ECO:0000259" key="3">
    <source>
        <dbReference type="Pfam" id="PF13407"/>
    </source>
</evidence>
<dbReference type="InterPro" id="IPR050555">
    <property type="entry name" value="Bact_Solute-Bind_Prot2"/>
</dbReference>
<keyword evidence="5" id="KW-1185">Reference proteome</keyword>
<dbReference type="Pfam" id="PF13407">
    <property type="entry name" value="Peripla_BP_4"/>
    <property type="match status" value="1"/>
</dbReference>
<reference evidence="5" key="1">
    <citation type="journal article" date="2019" name="Int. J. Syst. Evol. Microbiol.">
        <title>The Global Catalogue of Microorganisms (GCM) 10K type strain sequencing project: providing services to taxonomists for standard genome sequencing and annotation.</title>
        <authorList>
            <consortium name="The Broad Institute Genomics Platform"/>
            <consortium name="The Broad Institute Genome Sequencing Center for Infectious Disease"/>
            <person name="Wu L."/>
            <person name="Ma J."/>
        </authorList>
    </citation>
    <scope>NUCLEOTIDE SEQUENCE [LARGE SCALE GENOMIC DNA]</scope>
    <source>
        <strain evidence="5">KCTC 62195</strain>
    </source>
</reference>
<dbReference type="PANTHER" id="PTHR30036:SF7">
    <property type="entry name" value="ABC TRANSPORTER PERIPLASMIC-BINDING PROTEIN YPHF"/>
    <property type="match status" value="1"/>
</dbReference>
<evidence type="ECO:0000256" key="2">
    <source>
        <dbReference type="ARBA" id="ARBA00007639"/>
    </source>
</evidence>
<comment type="similarity">
    <text evidence="2">Belongs to the bacterial solute-binding protein 2 family.</text>
</comment>
<dbReference type="PANTHER" id="PTHR30036">
    <property type="entry name" value="D-XYLOSE-BINDING PERIPLASMIC PROTEIN"/>
    <property type="match status" value="1"/>
</dbReference>
<evidence type="ECO:0000313" key="4">
    <source>
        <dbReference type="EMBL" id="MFC2972070.1"/>
    </source>
</evidence>
<protein>
    <submittedName>
        <fullName evidence="4">Substrate-binding domain-containing protein</fullName>
    </submittedName>
</protein>
<gene>
    <name evidence="4" type="ORF">ACFOJE_07585</name>
</gene>